<proteinExistence type="predicted"/>
<dbReference type="AlphaFoldDB" id="A0A151IR18"/>
<evidence type="ECO:0000313" key="2">
    <source>
        <dbReference type="Proteomes" id="UP000078492"/>
    </source>
</evidence>
<accession>A0A151IR18</accession>
<name>A0A151IR18_9HYME</name>
<dbReference type="EMBL" id="KQ981147">
    <property type="protein sequence ID" value="KYN09095.1"/>
    <property type="molecule type" value="Genomic_DNA"/>
</dbReference>
<reference evidence="1 2" key="1">
    <citation type="submission" date="2015-09" db="EMBL/GenBank/DDBJ databases">
        <title>Trachymyrmex cornetzi WGS genome.</title>
        <authorList>
            <person name="Nygaard S."/>
            <person name="Hu H."/>
            <person name="Boomsma J."/>
            <person name="Zhang G."/>
        </authorList>
    </citation>
    <scope>NUCLEOTIDE SEQUENCE [LARGE SCALE GENOMIC DNA]</scope>
    <source>
        <strain evidence="1">Tcor2-1</strain>
        <tissue evidence="1">Whole body</tissue>
    </source>
</reference>
<gene>
    <name evidence="1" type="ORF">ALC57_18782</name>
</gene>
<organism evidence="1 2">
    <name type="scientific">Trachymyrmex cornetzi</name>
    <dbReference type="NCBI Taxonomy" id="471704"/>
    <lineage>
        <taxon>Eukaryota</taxon>
        <taxon>Metazoa</taxon>
        <taxon>Ecdysozoa</taxon>
        <taxon>Arthropoda</taxon>
        <taxon>Hexapoda</taxon>
        <taxon>Insecta</taxon>
        <taxon>Pterygota</taxon>
        <taxon>Neoptera</taxon>
        <taxon>Endopterygota</taxon>
        <taxon>Hymenoptera</taxon>
        <taxon>Apocrita</taxon>
        <taxon>Aculeata</taxon>
        <taxon>Formicoidea</taxon>
        <taxon>Formicidae</taxon>
        <taxon>Myrmicinae</taxon>
        <taxon>Trachymyrmex</taxon>
    </lineage>
</organism>
<sequence length="51" mass="5624">MTQQTNKNIDITLQGIGKIYNCGLQLQIASLYPSVEFPVSRGTPMISPSIR</sequence>
<dbReference type="Proteomes" id="UP000078492">
    <property type="component" value="Unassembled WGS sequence"/>
</dbReference>
<protein>
    <submittedName>
        <fullName evidence="1">Fatty acid synthase</fullName>
    </submittedName>
</protein>
<keyword evidence="2" id="KW-1185">Reference proteome</keyword>
<dbReference type="Gene3D" id="3.30.70.3290">
    <property type="match status" value="1"/>
</dbReference>
<evidence type="ECO:0000313" key="1">
    <source>
        <dbReference type="EMBL" id="KYN09095.1"/>
    </source>
</evidence>
<dbReference type="STRING" id="471704.A0A151IR18"/>